<feature type="region of interest" description="Disordered" evidence="1">
    <location>
        <begin position="410"/>
        <end position="457"/>
    </location>
</feature>
<comment type="caution">
    <text evidence="2">The sequence shown here is derived from an EMBL/GenBank/DDBJ whole genome shotgun (WGS) entry which is preliminary data.</text>
</comment>
<evidence type="ECO:0000313" key="3">
    <source>
        <dbReference type="Proteomes" id="UP001151760"/>
    </source>
</evidence>
<accession>A0ABQ5EVC9</accession>
<evidence type="ECO:0000313" key="2">
    <source>
        <dbReference type="EMBL" id="GJT54773.1"/>
    </source>
</evidence>
<dbReference type="Proteomes" id="UP001151760">
    <property type="component" value="Unassembled WGS sequence"/>
</dbReference>
<name>A0ABQ5EVC9_9ASTR</name>
<reference evidence="2" key="1">
    <citation type="journal article" date="2022" name="Int. J. Mol. Sci.">
        <title>Draft Genome of Tanacetum Coccineum: Genomic Comparison of Closely Related Tanacetum-Family Plants.</title>
        <authorList>
            <person name="Yamashiro T."/>
            <person name="Shiraishi A."/>
            <person name="Nakayama K."/>
            <person name="Satake H."/>
        </authorList>
    </citation>
    <scope>NUCLEOTIDE SEQUENCE</scope>
</reference>
<feature type="region of interest" description="Disordered" evidence="1">
    <location>
        <begin position="101"/>
        <end position="123"/>
    </location>
</feature>
<feature type="compositionally biased region" description="Basic and acidic residues" evidence="1">
    <location>
        <begin position="412"/>
        <end position="451"/>
    </location>
</feature>
<protein>
    <submittedName>
        <fullName evidence="2">Uncharacterized protein</fullName>
    </submittedName>
</protein>
<feature type="compositionally biased region" description="Basic and acidic residues" evidence="1">
    <location>
        <begin position="190"/>
        <end position="206"/>
    </location>
</feature>
<reference evidence="2" key="2">
    <citation type="submission" date="2022-01" db="EMBL/GenBank/DDBJ databases">
        <authorList>
            <person name="Yamashiro T."/>
            <person name="Shiraishi A."/>
            <person name="Satake H."/>
            <person name="Nakayama K."/>
        </authorList>
    </citation>
    <scope>NUCLEOTIDE SEQUENCE</scope>
</reference>
<sequence length="457" mass="52291">MFCNLQICNSQQSPRQALQEDTQLPQTSVHIPNVADEAVFKEWDDRVMRATTTAASLDAAQASGNITKTQSKAMSNDPLFQEIGSGVNTLGSDEERIGQQDLMDNVPPTPHDSPLSGGYTPRSDEGRPKINELMAICTNLSNRVLALENSKTAQDLVIQKLKKRVKRLEKALRERTPGMKLFKIGTSRKKGLDKEDASKQGSKSDKIKPMFNVSDFDVLVDMIKNVEDEMTTIADTLVVIRNARPRTTSVVIRNIEEEPRRATPVPTVQSQDKEKVQFEREQRIAKEKAAEQEAKDAALIDQMEDVQARIDADALLATRLQEQEREQFSIDEQAIFLVETIVERKRFFASQRAAEIRNRPPTRTQLRNQMITYLKHMGKYTHNQLKNKSFEEIQKLYKKEQQWINDFVPMDSEERGKKRQRIDFDDENVKRQKIGEPSDSSKEQSIEKEKELSEEEL</sequence>
<keyword evidence="3" id="KW-1185">Reference proteome</keyword>
<feature type="region of interest" description="Disordered" evidence="1">
    <location>
        <begin position="187"/>
        <end position="206"/>
    </location>
</feature>
<organism evidence="2 3">
    <name type="scientific">Tanacetum coccineum</name>
    <dbReference type="NCBI Taxonomy" id="301880"/>
    <lineage>
        <taxon>Eukaryota</taxon>
        <taxon>Viridiplantae</taxon>
        <taxon>Streptophyta</taxon>
        <taxon>Embryophyta</taxon>
        <taxon>Tracheophyta</taxon>
        <taxon>Spermatophyta</taxon>
        <taxon>Magnoliopsida</taxon>
        <taxon>eudicotyledons</taxon>
        <taxon>Gunneridae</taxon>
        <taxon>Pentapetalae</taxon>
        <taxon>asterids</taxon>
        <taxon>campanulids</taxon>
        <taxon>Asterales</taxon>
        <taxon>Asteraceae</taxon>
        <taxon>Asteroideae</taxon>
        <taxon>Anthemideae</taxon>
        <taxon>Anthemidinae</taxon>
        <taxon>Tanacetum</taxon>
    </lineage>
</organism>
<gene>
    <name evidence="2" type="ORF">Tco_0989827</name>
</gene>
<dbReference type="EMBL" id="BQNB010016701">
    <property type="protein sequence ID" value="GJT54773.1"/>
    <property type="molecule type" value="Genomic_DNA"/>
</dbReference>
<evidence type="ECO:0000256" key="1">
    <source>
        <dbReference type="SAM" id="MobiDB-lite"/>
    </source>
</evidence>
<proteinExistence type="predicted"/>